<dbReference type="GO" id="GO:0001682">
    <property type="term" value="P:tRNA 5'-leader removal"/>
    <property type="evidence" value="ECO:0007669"/>
    <property type="project" value="InterPro"/>
</dbReference>
<reference evidence="6 7" key="1">
    <citation type="submission" date="2016-04" db="EMBL/GenBank/DDBJ databases">
        <title>Evolutionary innovation and constraint leading to complex multicellularity in the Ascomycota.</title>
        <authorList>
            <person name="Cisse O."/>
            <person name="Nguyen A."/>
            <person name="Hewitt D.A."/>
            <person name="Jedd G."/>
            <person name="Stajich J.E."/>
        </authorList>
    </citation>
    <scope>NUCLEOTIDE SEQUENCE [LARGE SCALE GENOMIC DNA]</scope>
    <source>
        <strain evidence="6 7">DAH-3</strain>
    </source>
</reference>
<evidence type="ECO:0000256" key="4">
    <source>
        <dbReference type="ARBA" id="ARBA00023242"/>
    </source>
</evidence>
<keyword evidence="3 5" id="KW-0819">tRNA processing</keyword>
<dbReference type="GO" id="GO:0030681">
    <property type="term" value="C:multimeric ribonuclease P complex"/>
    <property type="evidence" value="ECO:0007669"/>
    <property type="project" value="TreeGrafter"/>
</dbReference>
<protein>
    <recommendedName>
        <fullName evidence="5">Ribonuclease P/MRP protein subunit POP5</fullName>
        <ecNumber evidence="5">3.1.26.5</ecNumber>
    </recommendedName>
</protein>
<comment type="subcellular location">
    <subcellularLocation>
        <location evidence="1">Nucleus</location>
    </subcellularLocation>
</comment>
<gene>
    <name evidence="6" type="ORF">NEOLI_002467</name>
</gene>
<comment type="function">
    <text evidence="5">Component of ribonuclease P, a protein complex that generates mature tRNA molecules by cleaving their 5'-ends.</text>
</comment>
<comment type="caution">
    <text evidence="6">The sequence shown here is derived from an EMBL/GenBank/DDBJ whole genome shotgun (WGS) entry which is preliminary data.</text>
</comment>
<dbReference type="InterPro" id="IPR038085">
    <property type="entry name" value="Rnp2-like_sf"/>
</dbReference>
<organism evidence="6 7">
    <name type="scientific">Neolecta irregularis (strain DAH-3)</name>
    <dbReference type="NCBI Taxonomy" id="1198029"/>
    <lineage>
        <taxon>Eukaryota</taxon>
        <taxon>Fungi</taxon>
        <taxon>Dikarya</taxon>
        <taxon>Ascomycota</taxon>
        <taxon>Taphrinomycotina</taxon>
        <taxon>Neolectales</taxon>
        <taxon>Neolectaceae</taxon>
        <taxon>Neolecta</taxon>
    </lineage>
</organism>
<dbReference type="InterPro" id="IPR016819">
    <property type="entry name" value="RNase_P/MRP_POP5"/>
</dbReference>
<name>A0A1U7LJD7_NEOID</name>
<comment type="catalytic activity">
    <reaction evidence="5">
        <text>Endonucleolytic cleavage of RNA, removing 5'-extranucleotides from tRNA precursor.</text>
        <dbReference type="EC" id="3.1.26.5"/>
    </reaction>
</comment>
<proteinExistence type="inferred from homology"/>
<dbReference type="PANTHER" id="PTHR15441">
    <property type="entry name" value="RIBONUCLEASE P PROTEIN SUBUNIT P14"/>
    <property type="match status" value="1"/>
</dbReference>
<keyword evidence="4" id="KW-0539">Nucleus</keyword>
<dbReference type="Proteomes" id="UP000186594">
    <property type="component" value="Unassembled WGS sequence"/>
</dbReference>
<accession>A0A1U7LJD7</accession>
<dbReference type="GO" id="GO:0004526">
    <property type="term" value="F:ribonuclease P activity"/>
    <property type="evidence" value="ECO:0007669"/>
    <property type="project" value="UniProtKB-EC"/>
</dbReference>
<dbReference type="GO" id="GO:0000172">
    <property type="term" value="C:ribonuclease MRP complex"/>
    <property type="evidence" value="ECO:0007669"/>
    <property type="project" value="TreeGrafter"/>
</dbReference>
<dbReference type="Gene3D" id="3.30.70.3250">
    <property type="entry name" value="Ribonuclease P, Pop5 subunit"/>
    <property type="match status" value="1"/>
</dbReference>
<dbReference type="EC" id="3.1.26.5" evidence="5"/>
<evidence type="ECO:0000256" key="1">
    <source>
        <dbReference type="ARBA" id="ARBA00004123"/>
    </source>
</evidence>
<dbReference type="EMBL" id="LXFE01002965">
    <property type="protein sequence ID" value="OLL22662.1"/>
    <property type="molecule type" value="Genomic_DNA"/>
</dbReference>
<keyword evidence="7" id="KW-1185">Reference proteome</keyword>
<evidence type="ECO:0000256" key="3">
    <source>
        <dbReference type="ARBA" id="ARBA00022694"/>
    </source>
</evidence>
<evidence type="ECO:0000313" key="7">
    <source>
        <dbReference type="Proteomes" id="UP000186594"/>
    </source>
</evidence>
<dbReference type="PANTHER" id="PTHR15441:SF2">
    <property type="entry name" value="RIBONUCLEASE P_MRP PROTEIN SUBUNIT POP5"/>
    <property type="match status" value="1"/>
</dbReference>
<dbReference type="GO" id="GO:0033204">
    <property type="term" value="F:ribonuclease P RNA binding"/>
    <property type="evidence" value="ECO:0007669"/>
    <property type="project" value="InterPro"/>
</dbReference>
<dbReference type="GO" id="GO:0005730">
    <property type="term" value="C:nucleolus"/>
    <property type="evidence" value="ECO:0007669"/>
    <property type="project" value="TreeGrafter"/>
</dbReference>
<dbReference type="OMA" id="MQNYLDK"/>
<dbReference type="OrthoDB" id="24745at2759"/>
<evidence type="ECO:0000313" key="6">
    <source>
        <dbReference type="EMBL" id="OLL22662.1"/>
    </source>
</evidence>
<dbReference type="Pfam" id="PF01900">
    <property type="entry name" value="RNase_P_Rpp14"/>
    <property type="match status" value="1"/>
</dbReference>
<evidence type="ECO:0000256" key="2">
    <source>
        <dbReference type="ARBA" id="ARBA00010800"/>
    </source>
</evidence>
<dbReference type="AlphaFoldDB" id="A0A1U7LJD7"/>
<dbReference type="PIRSF" id="PIRSF023803">
    <property type="entry name" value="Ribonuclease_P_prd"/>
    <property type="match status" value="1"/>
</dbReference>
<sequence>MVRIKYRYLLFSVLYPEQTPVSRPSPPDLTCAHFASLLRDQIAFNFGSWGSGSVAASLLVKYFSQATSTGILRVGRQYLRIAWAALTFMNNILGQPVIVNVVHVSGTIKKAMQEAVLRDKLALFHDRQIAGQLA</sequence>
<dbReference type="SUPFAM" id="SSF160350">
    <property type="entry name" value="Rnp2-like"/>
    <property type="match status" value="1"/>
</dbReference>
<dbReference type="InterPro" id="IPR002759">
    <property type="entry name" value="Pop5/Rpp14/Rnp2-like"/>
</dbReference>
<evidence type="ECO:0000256" key="5">
    <source>
        <dbReference type="PIRNR" id="PIRNR023803"/>
    </source>
</evidence>
<comment type="similarity">
    <text evidence="2 5">Belongs to the eukaryotic/archaeal RNase P protein component 2 family.</text>
</comment>
<dbReference type="STRING" id="1198029.A0A1U7LJD7"/>